<dbReference type="EMBL" id="JAMFLX010000020">
    <property type="protein sequence ID" value="MCL6271096.1"/>
    <property type="molecule type" value="Genomic_DNA"/>
</dbReference>
<dbReference type="InterPro" id="IPR053855">
    <property type="entry name" value="DUF6931"/>
</dbReference>
<protein>
    <recommendedName>
        <fullName evidence="3">Twin-arginine translocation pathway signal</fullName>
    </recommendedName>
</protein>
<evidence type="ECO:0008006" key="3">
    <source>
        <dbReference type="Google" id="ProtNLM"/>
    </source>
</evidence>
<dbReference type="Proteomes" id="UP001203338">
    <property type="component" value="Unassembled WGS sequence"/>
</dbReference>
<dbReference type="Pfam" id="PF22011">
    <property type="entry name" value="DUF6931"/>
    <property type="match status" value="1"/>
</dbReference>
<dbReference type="RefSeq" id="WP_249700434.1">
    <property type="nucleotide sequence ID" value="NZ_JAMFLX010000020.1"/>
</dbReference>
<evidence type="ECO:0000313" key="2">
    <source>
        <dbReference type="Proteomes" id="UP001203338"/>
    </source>
</evidence>
<gene>
    <name evidence="1" type="ORF">M3P05_14315</name>
</gene>
<accession>A0ABT0PIP2</accession>
<keyword evidence="2" id="KW-1185">Reference proteome</keyword>
<organism evidence="1 2">
    <name type="scientific">Parendozoicomonas callyspongiae</name>
    <dbReference type="NCBI Taxonomy" id="2942213"/>
    <lineage>
        <taxon>Bacteria</taxon>
        <taxon>Pseudomonadati</taxon>
        <taxon>Pseudomonadota</taxon>
        <taxon>Gammaproteobacteria</taxon>
        <taxon>Oceanospirillales</taxon>
        <taxon>Endozoicomonadaceae</taxon>
        <taxon>Parendozoicomonas</taxon>
    </lineage>
</organism>
<evidence type="ECO:0000313" key="1">
    <source>
        <dbReference type="EMBL" id="MCL6271096.1"/>
    </source>
</evidence>
<sequence>MYSKLPYLTAQDITQRYQPSPEVETLLENNPTPEQLIGELNAEKNFADLVMFMAHGLPPREGIGWAIQCIQEIIDDCVPAEKVALATAKEWYINPTEKNRRDAERAANKAELQTAPGWVAQAVFWTGGSMTAPGTPVISPPPFLYCHAIAGAVNLAAILPDGLKADERYLVFIEKAINIAHGSR</sequence>
<proteinExistence type="predicted"/>
<comment type="caution">
    <text evidence="1">The sequence shown here is derived from an EMBL/GenBank/DDBJ whole genome shotgun (WGS) entry which is preliminary data.</text>
</comment>
<reference evidence="1 2" key="1">
    <citation type="submission" date="2022-05" db="EMBL/GenBank/DDBJ databases">
        <authorList>
            <person name="Park J.-S."/>
        </authorList>
    </citation>
    <scope>NUCLEOTIDE SEQUENCE [LARGE SCALE GENOMIC DNA]</scope>
    <source>
        <strain evidence="1 2">2012CJ34-2</strain>
    </source>
</reference>
<name>A0ABT0PIP2_9GAMM</name>